<dbReference type="InterPro" id="IPR014746">
    <property type="entry name" value="Gln_synth/guanido_kin_cat_dom"/>
</dbReference>
<name>A0A4R6LKC1_9FIRM</name>
<proteinExistence type="inferred from homology"/>
<accession>A0A4R6LKC1</accession>
<dbReference type="OrthoDB" id="9791353at2"/>
<dbReference type="GO" id="GO:0005524">
    <property type="term" value="F:ATP binding"/>
    <property type="evidence" value="ECO:0007669"/>
    <property type="project" value="UniProtKB-UniRule"/>
</dbReference>
<dbReference type="Proteomes" id="UP000295064">
    <property type="component" value="Unassembled WGS sequence"/>
</dbReference>
<dbReference type="SUPFAM" id="SSF55931">
    <property type="entry name" value="Glutamine synthetase/guanido kinase"/>
    <property type="match status" value="1"/>
</dbReference>
<comment type="similarity">
    <text evidence="5 6 7">Belongs to the ATP:guanido phosphotransferase family.</text>
</comment>
<evidence type="ECO:0000313" key="9">
    <source>
        <dbReference type="EMBL" id="TDO84889.1"/>
    </source>
</evidence>
<feature type="binding site" evidence="5 6">
    <location>
        <begin position="22"/>
        <end position="26"/>
    </location>
    <ligand>
        <name>ATP</name>
        <dbReference type="ChEBI" id="CHEBI:30616"/>
    </ligand>
</feature>
<evidence type="ECO:0000313" key="10">
    <source>
        <dbReference type="Proteomes" id="UP000295064"/>
    </source>
</evidence>
<comment type="caution">
    <text evidence="9">The sequence shown here is derived from an EMBL/GenBank/DDBJ whole genome shotgun (WGS) entry which is preliminary data.</text>
</comment>
<dbReference type="Pfam" id="PF00217">
    <property type="entry name" value="ATP-gua_Ptrans"/>
    <property type="match status" value="1"/>
</dbReference>
<feature type="binding site" evidence="5 6">
    <location>
        <position position="84"/>
    </location>
    <ligand>
        <name>ATP</name>
        <dbReference type="ChEBI" id="CHEBI:30616"/>
    </ligand>
</feature>
<keyword evidence="2 5" id="KW-0547">Nucleotide-binding</keyword>
<dbReference type="PANTHER" id="PTHR11547:SF38">
    <property type="entry name" value="ARGININE KINASE 1-RELATED"/>
    <property type="match status" value="1"/>
</dbReference>
<feature type="binding site" evidence="5 6">
    <location>
        <position position="118"/>
    </location>
    <ligand>
        <name>ATP</name>
        <dbReference type="ChEBI" id="CHEBI:30616"/>
    </ligand>
</feature>
<dbReference type="GO" id="GO:0005615">
    <property type="term" value="C:extracellular space"/>
    <property type="evidence" value="ECO:0007669"/>
    <property type="project" value="TreeGrafter"/>
</dbReference>
<dbReference type="HAMAP" id="MF_00602">
    <property type="entry name" value="Prot_Arg_kinase"/>
    <property type="match status" value="1"/>
</dbReference>
<comment type="caution">
    <text evidence="5">Lacks conserved residue(s) required for the propagation of feature annotation.</text>
</comment>
<dbReference type="RefSeq" id="WP_133515565.1">
    <property type="nucleotide sequence ID" value="NZ_SNWX01000019.1"/>
</dbReference>
<dbReference type="InterPro" id="IPR000749">
    <property type="entry name" value="ATP-guanido_PTrfase"/>
</dbReference>
<evidence type="ECO:0000256" key="6">
    <source>
        <dbReference type="PROSITE-ProRule" id="PRU00843"/>
    </source>
</evidence>
<dbReference type="PROSITE" id="PS51510">
    <property type="entry name" value="PHOSPHAGEN_KINASE_C"/>
    <property type="match status" value="1"/>
</dbReference>
<dbReference type="InterPro" id="IPR022414">
    <property type="entry name" value="ATP-guanido_PTrfase_cat"/>
</dbReference>
<keyword evidence="3 5" id="KW-0418">Kinase</keyword>
<organism evidence="9 10">
    <name type="scientific">Halanaerobium saccharolyticum</name>
    <dbReference type="NCBI Taxonomy" id="43595"/>
    <lineage>
        <taxon>Bacteria</taxon>
        <taxon>Bacillati</taxon>
        <taxon>Bacillota</taxon>
        <taxon>Clostridia</taxon>
        <taxon>Halanaerobiales</taxon>
        <taxon>Halanaerobiaceae</taxon>
        <taxon>Halanaerobium</taxon>
    </lineage>
</organism>
<feature type="binding site" evidence="5 6">
    <location>
        <begin position="169"/>
        <end position="173"/>
    </location>
    <ligand>
        <name>ATP</name>
        <dbReference type="ChEBI" id="CHEBI:30616"/>
    </ligand>
</feature>
<comment type="catalytic activity">
    <reaction evidence="5">
        <text>L-arginyl-[protein] + ATP = N(omega)-phospho-L-arginyl-[protein] + ADP + H(+)</text>
        <dbReference type="Rhea" id="RHEA:43384"/>
        <dbReference type="Rhea" id="RHEA-COMP:10532"/>
        <dbReference type="Rhea" id="RHEA-COMP:10533"/>
        <dbReference type="ChEBI" id="CHEBI:15378"/>
        <dbReference type="ChEBI" id="CHEBI:29965"/>
        <dbReference type="ChEBI" id="CHEBI:30616"/>
        <dbReference type="ChEBI" id="CHEBI:83226"/>
        <dbReference type="ChEBI" id="CHEBI:456216"/>
        <dbReference type="EC" id="2.7.14.1"/>
    </reaction>
</comment>
<dbReference type="InterPro" id="IPR022415">
    <property type="entry name" value="ATP-guanido_PTrfase_AS"/>
</dbReference>
<dbReference type="NCBIfam" id="NF002194">
    <property type="entry name" value="PRK01059.1-4"/>
    <property type="match status" value="1"/>
</dbReference>
<protein>
    <recommendedName>
        <fullName evidence="5">Protein-arginine kinase</fullName>
        <ecNumber evidence="5">2.7.14.1</ecNumber>
    </recommendedName>
</protein>
<dbReference type="PANTHER" id="PTHR11547">
    <property type="entry name" value="ARGININE OR CREATINE KINASE"/>
    <property type="match status" value="1"/>
</dbReference>
<evidence type="ECO:0000256" key="4">
    <source>
        <dbReference type="ARBA" id="ARBA00022840"/>
    </source>
</evidence>
<dbReference type="InterPro" id="IPR023660">
    <property type="entry name" value="Arg_Kinase"/>
</dbReference>
<dbReference type="GO" id="GO:0004111">
    <property type="term" value="F:creatine kinase activity"/>
    <property type="evidence" value="ECO:0007669"/>
    <property type="project" value="InterPro"/>
</dbReference>
<keyword evidence="1 5" id="KW-0808">Transferase</keyword>
<comment type="function">
    <text evidence="5">Catalyzes the specific phosphorylation of arginine residues in proteins.</text>
</comment>
<feature type="binding site" evidence="5 6">
    <location>
        <begin position="200"/>
        <end position="205"/>
    </location>
    <ligand>
        <name>ATP</name>
        <dbReference type="ChEBI" id="CHEBI:30616"/>
    </ligand>
</feature>
<dbReference type="Gene3D" id="3.30.590.10">
    <property type="entry name" value="Glutamine synthetase/guanido kinase, catalytic domain"/>
    <property type="match status" value="1"/>
</dbReference>
<dbReference type="CDD" id="cd07930">
    <property type="entry name" value="bacterial_phosphagen_kinase"/>
    <property type="match status" value="1"/>
</dbReference>
<reference evidence="9 10" key="1">
    <citation type="submission" date="2019-03" db="EMBL/GenBank/DDBJ databases">
        <title>Subsurface microbial communities from deep shales in Ohio and West Virginia, USA.</title>
        <authorList>
            <person name="Wrighton K."/>
        </authorList>
    </citation>
    <scope>NUCLEOTIDE SEQUENCE [LARGE SCALE GENOMIC DNA]</scope>
    <source>
        <strain evidence="9 10">MA284_T2</strain>
    </source>
</reference>
<evidence type="ECO:0000256" key="7">
    <source>
        <dbReference type="RuleBase" id="RU000505"/>
    </source>
</evidence>
<evidence type="ECO:0000256" key="2">
    <source>
        <dbReference type="ARBA" id="ARBA00022741"/>
    </source>
</evidence>
<sequence length="346" mass="40321">MRHKLISNWQTETGKEKDVILSSRIRLARNLKKYKFPNKSTQTDKNELIENLKLKLEFLTNDGFDFYLMKDLDEIERLVLHEEHLISSGHTKNYEAKALLLNNENHISIMINEEDHLRIQILRAGLEFYDIWNEIDQLDNQLDQKIEYAFSDKWGYLTSCPTNVGTALRASVMCHLPALVLSGRIDNILGAVGKFGLTVRGIAGEGSNSEAELFQISNQITLGFSEKEIIDKLESVIQQIIAEERNSRKYLLRNSYQKLKDNVLRSLGILKYAYQLEEAEALKYLSRIKFGQDTNLIEEKLDQDLFRKLLFKIKDAHLRYNFDNQLDQKKLNIKRAEIIRNILNEE</sequence>
<feature type="domain" description="Phosphagen kinase C-terminal" evidence="8">
    <location>
        <begin position="19"/>
        <end position="247"/>
    </location>
</feature>
<evidence type="ECO:0000256" key="5">
    <source>
        <dbReference type="HAMAP-Rule" id="MF_00602"/>
    </source>
</evidence>
<dbReference type="EMBL" id="SNWX01000019">
    <property type="protein sequence ID" value="TDO84889.1"/>
    <property type="molecule type" value="Genomic_DNA"/>
</dbReference>
<gene>
    <name evidence="5" type="primary">mcsB</name>
    <name evidence="9" type="ORF">DFR79_11969</name>
</gene>
<evidence type="ECO:0000259" key="8">
    <source>
        <dbReference type="PROSITE" id="PS51510"/>
    </source>
</evidence>
<evidence type="ECO:0000256" key="1">
    <source>
        <dbReference type="ARBA" id="ARBA00022679"/>
    </source>
</evidence>
<dbReference type="PROSITE" id="PS00112">
    <property type="entry name" value="PHOSPHAGEN_KINASE"/>
    <property type="match status" value="1"/>
</dbReference>
<evidence type="ECO:0000256" key="3">
    <source>
        <dbReference type="ARBA" id="ARBA00022777"/>
    </source>
</evidence>
<dbReference type="AlphaFoldDB" id="A0A4R6LKC1"/>
<dbReference type="EC" id="2.7.14.1" evidence="5"/>
<dbReference type="GO" id="GO:0046314">
    <property type="term" value="P:phosphocreatine biosynthetic process"/>
    <property type="evidence" value="ECO:0007669"/>
    <property type="project" value="InterPro"/>
</dbReference>
<dbReference type="GO" id="GO:1990424">
    <property type="term" value="F:protein arginine kinase activity"/>
    <property type="evidence" value="ECO:0007669"/>
    <property type="project" value="UniProtKB-EC"/>
</dbReference>
<keyword evidence="4 5" id="KW-0067">ATP-binding</keyword>